<dbReference type="AlphaFoldDB" id="T1BE14"/>
<gene>
    <name evidence="1" type="ORF">B1A_08004</name>
</gene>
<evidence type="ECO:0000313" key="1">
    <source>
        <dbReference type="EMBL" id="EQD66728.1"/>
    </source>
</evidence>
<proteinExistence type="predicted"/>
<reference evidence="1" key="2">
    <citation type="journal article" date="2014" name="ISME J.">
        <title>Microbial stratification in low pH oxic and suboxic macroscopic growths along an acid mine drainage.</title>
        <authorList>
            <person name="Mendez-Garcia C."/>
            <person name="Mesa V."/>
            <person name="Sprenger R.R."/>
            <person name="Richter M."/>
            <person name="Diez M.S."/>
            <person name="Solano J."/>
            <person name="Bargiela R."/>
            <person name="Golyshina O.V."/>
            <person name="Manteca A."/>
            <person name="Ramos J.L."/>
            <person name="Gallego J.R."/>
            <person name="Llorente I."/>
            <person name="Martins Dos Santos V.A."/>
            <person name="Jensen O.N."/>
            <person name="Pelaez A.I."/>
            <person name="Sanchez J."/>
            <person name="Ferrer M."/>
        </authorList>
    </citation>
    <scope>NUCLEOTIDE SEQUENCE</scope>
</reference>
<protein>
    <recommendedName>
        <fullName evidence="2">HEAT repeat domain-containing protein</fullName>
    </recommendedName>
</protein>
<organism evidence="1">
    <name type="scientific">mine drainage metagenome</name>
    <dbReference type="NCBI Taxonomy" id="410659"/>
    <lineage>
        <taxon>unclassified sequences</taxon>
        <taxon>metagenomes</taxon>
        <taxon>ecological metagenomes</taxon>
    </lineage>
</organism>
<name>T1BE14_9ZZZZ</name>
<reference evidence="1" key="1">
    <citation type="submission" date="2013-08" db="EMBL/GenBank/DDBJ databases">
        <authorList>
            <person name="Mendez C."/>
            <person name="Richter M."/>
            <person name="Ferrer M."/>
            <person name="Sanchez J."/>
        </authorList>
    </citation>
    <scope>NUCLEOTIDE SEQUENCE</scope>
</reference>
<accession>T1BE14</accession>
<sequence length="508" mass="54354">MGLGIQAPNPQRGVMSEQPTWFCPECHAEVGAQDTRCPHCGADFAAWAARPYGERLILALQHPLSEARMSAIIALGKRGDSAAAAALAACALAHPSDVVQALEILRALARMPADAQREAARSALLAHPAHAVRSAAQALPGTHTDAAQIARWCHALAEHAEVEPRIAALGSAAIPGLRALLAEPPEVVNAARLFAVQMLARIDAPAAHSALRETLYQPPLDRLLPVVTEAERAVKSAALLALAARDYPERADDIAWAFNVARLPAAARCAGTQRVHALAPALARALDDDVLGAPAATALLAMPDALDEALRAPLTEWLQRDTARARLGAVRALLCLAQARQCPQPAAWQQAWRAAHPALRAAAACVAWAQRPRSALIPALLHGAVLPEADLAQACRDALTVHTAWPLRTLRVGNALARGVPDIYGDHHALPRGTLSWLGAALITHSARARPSRLPRMDILLLRAGLAADITLTPAQRAQLARHPDTELRAALRQRQRSARWWQRRARR</sequence>
<evidence type="ECO:0008006" key="2">
    <source>
        <dbReference type="Google" id="ProtNLM"/>
    </source>
</evidence>
<comment type="caution">
    <text evidence="1">The sequence shown here is derived from an EMBL/GenBank/DDBJ whole genome shotgun (WGS) entry which is preliminary data.</text>
</comment>
<dbReference type="EMBL" id="AUZX01005733">
    <property type="protein sequence ID" value="EQD66728.1"/>
    <property type="molecule type" value="Genomic_DNA"/>
</dbReference>